<dbReference type="Proteomes" id="UP000001542">
    <property type="component" value="Unassembled WGS sequence"/>
</dbReference>
<protein>
    <submittedName>
        <fullName evidence="2">Uncharacterized protein</fullName>
    </submittedName>
</protein>
<accession>A2E2P1</accession>
<evidence type="ECO:0000313" key="2">
    <source>
        <dbReference type="EMBL" id="EAY13069.1"/>
    </source>
</evidence>
<evidence type="ECO:0000256" key="1">
    <source>
        <dbReference type="SAM" id="MobiDB-lite"/>
    </source>
</evidence>
<feature type="region of interest" description="Disordered" evidence="1">
    <location>
        <begin position="111"/>
        <end position="228"/>
    </location>
</feature>
<proteinExistence type="predicted"/>
<gene>
    <name evidence="2" type="ORF">TVAG_212510</name>
</gene>
<dbReference type="AlphaFoldDB" id="A2E2P1"/>
<feature type="compositionally biased region" description="Basic and acidic residues" evidence="1">
    <location>
        <begin position="138"/>
        <end position="152"/>
    </location>
</feature>
<keyword evidence="3" id="KW-1185">Reference proteome</keyword>
<dbReference type="EMBL" id="DS113291">
    <property type="protein sequence ID" value="EAY13069.1"/>
    <property type="molecule type" value="Genomic_DNA"/>
</dbReference>
<feature type="compositionally biased region" description="Basic and acidic residues" evidence="1">
    <location>
        <begin position="170"/>
        <end position="179"/>
    </location>
</feature>
<feature type="compositionally biased region" description="Acidic residues" evidence="1">
    <location>
        <begin position="219"/>
        <end position="228"/>
    </location>
</feature>
<sequence length="228" mass="26044">MSQNELLSKAKQKLQEMNKKVHNAAKISDKHRLNKAENDTPKVQTKQKFNKADYLFELTEKMVADGFDADEVTKYIEKLEKLSEKSEQHLENNEITVTKEIKKINKSLRQFLNPADKSSEASSVISSEENNKSSIDNKTPHKEEQNLHKQDEGPSYSELARRKSTPTPKKTPEQRESKIPHYTPTKIPKHKEKQPVQPEPNDDVQMTGAGAQFLASLACDEEDDNNNM</sequence>
<dbReference type="InParanoid" id="A2E2P1"/>
<organism evidence="2 3">
    <name type="scientific">Trichomonas vaginalis (strain ATCC PRA-98 / G3)</name>
    <dbReference type="NCBI Taxonomy" id="412133"/>
    <lineage>
        <taxon>Eukaryota</taxon>
        <taxon>Metamonada</taxon>
        <taxon>Parabasalia</taxon>
        <taxon>Trichomonadida</taxon>
        <taxon>Trichomonadidae</taxon>
        <taxon>Trichomonas</taxon>
    </lineage>
</organism>
<evidence type="ECO:0000313" key="3">
    <source>
        <dbReference type="Proteomes" id="UP000001542"/>
    </source>
</evidence>
<dbReference type="VEuPathDB" id="TrichDB:TVAGG3_0166290"/>
<dbReference type="VEuPathDB" id="TrichDB:TVAG_212510"/>
<reference evidence="2" key="2">
    <citation type="journal article" date="2007" name="Science">
        <title>Draft genome sequence of the sexually transmitted pathogen Trichomonas vaginalis.</title>
        <authorList>
            <person name="Carlton J.M."/>
            <person name="Hirt R.P."/>
            <person name="Silva J.C."/>
            <person name="Delcher A.L."/>
            <person name="Schatz M."/>
            <person name="Zhao Q."/>
            <person name="Wortman J.R."/>
            <person name="Bidwell S.L."/>
            <person name="Alsmark U.C.M."/>
            <person name="Besteiro S."/>
            <person name="Sicheritz-Ponten T."/>
            <person name="Noel C.J."/>
            <person name="Dacks J.B."/>
            <person name="Foster P.G."/>
            <person name="Simillion C."/>
            <person name="Van de Peer Y."/>
            <person name="Miranda-Saavedra D."/>
            <person name="Barton G.J."/>
            <person name="Westrop G.D."/>
            <person name="Mueller S."/>
            <person name="Dessi D."/>
            <person name="Fiori P.L."/>
            <person name="Ren Q."/>
            <person name="Paulsen I."/>
            <person name="Zhang H."/>
            <person name="Bastida-Corcuera F.D."/>
            <person name="Simoes-Barbosa A."/>
            <person name="Brown M.T."/>
            <person name="Hayes R.D."/>
            <person name="Mukherjee M."/>
            <person name="Okumura C.Y."/>
            <person name="Schneider R."/>
            <person name="Smith A.J."/>
            <person name="Vanacova S."/>
            <person name="Villalvazo M."/>
            <person name="Haas B.J."/>
            <person name="Pertea M."/>
            <person name="Feldblyum T.V."/>
            <person name="Utterback T.R."/>
            <person name="Shu C.L."/>
            <person name="Osoegawa K."/>
            <person name="de Jong P.J."/>
            <person name="Hrdy I."/>
            <person name="Horvathova L."/>
            <person name="Zubacova Z."/>
            <person name="Dolezal P."/>
            <person name="Malik S.B."/>
            <person name="Logsdon J.M. Jr."/>
            <person name="Henze K."/>
            <person name="Gupta A."/>
            <person name="Wang C.C."/>
            <person name="Dunne R.L."/>
            <person name="Upcroft J.A."/>
            <person name="Upcroft P."/>
            <person name="White O."/>
            <person name="Salzberg S.L."/>
            <person name="Tang P."/>
            <person name="Chiu C.-H."/>
            <person name="Lee Y.-S."/>
            <person name="Embley T.M."/>
            <person name="Coombs G.H."/>
            <person name="Mottram J.C."/>
            <person name="Tachezy J."/>
            <person name="Fraser-Liggett C.M."/>
            <person name="Johnson P.J."/>
        </authorList>
    </citation>
    <scope>NUCLEOTIDE SEQUENCE [LARGE SCALE GENOMIC DNA]</scope>
    <source>
        <strain evidence="2">G3</strain>
    </source>
</reference>
<dbReference type="KEGG" id="tva:4771042"/>
<name>A2E2P1_TRIV3</name>
<dbReference type="RefSeq" id="XP_001325292.1">
    <property type="nucleotide sequence ID" value="XM_001325257.1"/>
</dbReference>
<reference evidence="2" key="1">
    <citation type="submission" date="2006-10" db="EMBL/GenBank/DDBJ databases">
        <authorList>
            <person name="Amadeo P."/>
            <person name="Zhao Q."/>
            <person name="Wortman J."/>
            <person name="Fraser-Liggett C."/>
            <person name="Carlton J."/>
        </authorList>
    </citation>
    <scope>NUCLEOTIDE SEQUENCE</scope>
    <source>
        <strain evidence="2">G3</strain>
    </source>
</reference>
<dbReference type="SMR" id="A2E2P1"/>